<evidence type="ECO:0000256" key="3">
    <source>
        <dbReference type="ARBA" id="ARBA00022833"/>
    </source>
</evidence>
<dbReference type="AlphaFoldDB" id="A0A8J6CHL0"/>
<name>A0A8J6CHL0_DIALT</name>
<protein>
    <recommendedName>
        <fullName evidence="5">CXXC-type domain-containing protein</fullName>
    </recommendedName>
</protein>
<dbReference type="Pfam" id="PF02008">
    <property type="entry name" value="zf-CXXC"/>
    <property type="match status" value="2"/>
</dbReference>
<keyword evidence="1" id="KW-0479">Metal-binding</keyword>
<dbReference type="InterPro" id="IPR002857">
    <property type="entry name" value="Znf_CXXC"/>
</dbReference>
<evidence type="ECO:0000256" key="2">
    <source>
        <dbReference type="ARBA" id="ARBA00022771"/>
    </source>
</evidence>
<keyword evidence="3" id="KW-0862">Zinc</keyword>
<evidence type="ECO:0000259" key="5">
    <source>
        <dbReference type="PROSITE" id="PS51058"/>
    </source>
</evidence>
<proteinExistence type="predicted"/>
<reference evidence="6" key="1">
    <citation type="submission" date="2021-05" db="EMBL/GenBank/DDBJ databases">
        <title>The genome of the haptophyte Pavlova lutheri (Diacronema luteri, Pavlovales) - a model for lipid biosynthesis in eukaryotic algae.</title>
        <authorList>
            <person name="Hulatt C.J."/>
            <person name="Posewitz M.C."/>
        </authorList>
    </citation>
    <scope>NUCLEOTIDE SEQUENCE</scope>
    <source>
        <strain evidence="6">NIVA-4/92</strain>
    </source>
</reference>
<keyword evidence="7" id="KW-1185">Reference proteome</keyword>
<evidence type="ECO:0000313" key="7">
    <source>
        <dbReference type="Proteomes" id="UP000751190"/>
    </source>
</evidence>
<evidence type="ECO:0000256" key="1">
    <source>
        <dbReference type="ARBA" id="ARBA00022723"/>
    </source>
</evidence>
<evidence type="ECO:0000256" key="4">
    <source>
        <dbReference type="SAM" id="MobiDB-lite"/>
    </source>
</evidence>
<gene>
    <name evidence="6" type="ORF">KFE25_008751</name>
</gene>
<sequence length="297" mass="31147">MSATITTVAAALPESFQLRRRSSQQDLLNAVSALQLLFQSGQHLDAEEFRLSNKRPSDQGIDEAEGKRVKGSSTSMDDEAARNKPRRCGRCLGCQAIDCGSCKACIDKKKFGGANVKKQACEQRRCLQPISSPGKRSPLSPDVSFAPVALPPPMATADALGYECAAGMFATDSAPILLPPPQASASKASSRRRFVRCGSCTGCTTPDCGVCRNCIDNPKFGGPGAKKKACIHRPCRSPIHPSADAAALPSLVHAQLPLDGHAPALARYAIADEVACLQGVIIPPDAIAVMPAAVGAQ</sequence>
<dbReference type="GO" id="GO:0008270">
    <property type="term" value="F:zinc ion binding"/>
    <property type="evidence" value="ECO:0007669"/>
    <property type="project" value="UniProtKB-KW"/>
</dbReference>
<dbReference type="OrthoDB" id="308383at2759"/>
<organism evidence="6 7">
    <name type="scientific">Diacronema lutheri</name>
    <name type="common">Unicellular marine alga</name>
    <name type="synonym">Monochrysis lutheri</name>
    <dbReference type="NCBI Taxonomy" id="2081491"/>
    <lineage>
        <taxon>Eukaryota</taxon>
        <taxon>Haptista</taxon>
        <taxon>Haptophyta</taxon>
        <taxon>Pavlovophyceae</taxon>
        <taxon>Pavlovales</taxon>
        <taxon>Pavlovaceae</taxon>
        <taxon>Diacronema</taxon>
    </lineage>
</organism>
<dbReference type="Proteomes" id="UP000751190">
    <property type="component" value="Unassembled WGS sequence"/>
</dbReference>
<feature type="region of interest" description="Disordered" evidence="4">
    <location>
        <begin position="48"/>
        <end position="82"/>
    </location>
</feature>
<dbReference type="GO" id="GO:0003677">
    <property type="term" value="F:DNA binding"/>
    <property type="evidence" value="ECO:0007669"/>
    <property type="project" value="InterPro"/>
</dbReference>
<feature type="compositionally biased region" description="Basic and acidic residues" evidence="4">
    <location>
        <begin position="48"/>
        <end position="57"/>
    </location>
</feature>
<keyword evidence="2" id="KW-0863">Zinc-finger</keyword>
<feature type="domain" description="CXXC-type" evidence="5">
    <location>
        <begin position="189"/>
        <end position="236"/>
    </location>
</feature>
<comment type="caution">
    <text evidence="6">The sequence shown here is derived from an EMBL/GenBank/DDBJ whole genome shotgun (WGS) entry which is preliminary data.</text>
</comment>
<feature type="domain" description="CXXC-type" evidence="5">
    <location>
        <begin position="80"/>
        <end position="127"/>
    </location>
</feature>
<evidence type="ECO:0000313" key="6">
    <source>
        <dbReference type="EMBL" id="KAG8470330.1"/>
    </source>
</evidence>
<accession>A0A8J6CHL0</accession>
<dbReference type="PROSITE" id="PS51058">
    <property type="entry name" value="ZF_CXXC"/>
    <property type="match status" value="2"/>
</dbReference>
<dbReference type="EMBL" id="JAGTXO010000001">
    <property type="protein sequence ID" value="KAG8470330.1"/>
    <property type="molecule type" value="Genomic_DNA"/>
</dbReference>